<sequence>MNPMKQSPISRFWRLRRVFSMPKIFHKTATPPSSRSRRQVGKMLSSRFKRALSWSTSRSSRIPGGTRPYPATSAISADISRRSSSSYVADLTSLPRVSTGTHHCSKSSSTGKYDKSALSRTRSLPEWKTRGADLQVTPSSGPLRYNFWPLSPR</sequence>
<protein>
    <submittedName>
        <fullName evidence="2">Uncharacterized protein</fullName>
    </submittedName>
</protein>
<feature type="region of interest" description="Disordered" evidence="1">
    <location>
        <begin position="97"/>
        <end position="119"/>
    </location>
</feature>
<reference evidence="3" key="1">
    <citation type="journal article" date="2017" name="Cell">
        <title>Insights into land plant evolution garnered from the Marchantia polymorpha genome.</title>
        <authorList>
            <person name="Bowman J.L."/>
            <person name="Kohchi T."/>
            <person name="Yamato K.T."/>
            <person name="Jenkins J."/>
            <person name="Shu S."/>
            <person name="Ishizaki K."/>
            <person name="Yamaoka S."/>
            <person name="Nishihama R."/>
            <person name="Nakamura Y."/>
            <person name="Berger F."/>
            <person name="Adam C."/>
            <person name="Aki S.S."/>
            <person name="Althoff F."/>
            <person name="Araki T."/>
            <person name="Arteaga-Vazquez M.A."/>
            <person name="Balasubrmanian S."/>
            <person name="Barry K."/>
            <person name="Bauer D."/>
            <person name="Boehm C.R."/>
            <person name="Briginshaw L."/>
            <person name="Caballero-Perez J."/>
            <person name="Catarino B."/>
            <person name="Chen F."/>
            <person name="Chiyoda S."/>
            <person name="Chovatia M."/>
            <person name="Davies K.M."/>
            <person name="Delmans M."/>
            <person name="Demura T."/>
            <person name="Dierschke T."/>
            <person name="Dolan L."/>
            <person name="Dorantes-Acosta A.E."/>
            <person name="Eklund D.M."/>
            <person name="Florent S.N."/>
            <person name="Flores-Sandoval E."/>
            <person name="Fujiyama A."/>
            <person name="Fukuzawa H."/>
            <person name="Galik B."/>
            <person name="Grimanelli D."/>
            <person name="Grimwood J."/>
            <person name="Grossniklaus U."/>
            <person name="Hamada T."/>
            <person name="Haseloff J."/>
            <person name="Hetherington A.J."/>
            <person name="Higo A."/>
            <person name="Hirakawa Y."/>
            <person name="Hundley H.N."/>
            <person name="Ikeda Y."/>
            <person name="Inoue K."/>
            <person name="Inoue S.I."/>
            <person name="Ishida S."/>
            <person name="Jia Q."/>
            <person name="Kakita M."/>
            <person name="Kanazawa T."/>
            <person name="Kawai Y."/>
            <person name="Kawashima T."/>
            <person name="Kennedy M."/>
            <person name="Kinose K."/>
            <person name="Kinoshita T."/>
            <person name="Kohara Y."/>
            <person name="Koide E."/>
            <person name="Komatsu K."/>
            <person name="Kopischke S."/>
            <person name="Kubo M."/>
            <person name="Kyozuka J."/>
            <person name="Lagercrantz U."/>
            <person name="Lin S.S."/>
            <person name="Lindquist E."/>
            <person name="Lipzen A.M."/>
            <person name="Lu C.W."/>
            <person name="De Luna E."/>
            <person name="Martienssen R.A."/>
            <person name="Minamino N."/>
            <person name="Mizutani M."/>
            <person name="Mizutani M."/>
            <person name="Mochizuki N."/>
            <person name="Monte I."/>
            <person name="Mosher R."/>
            <person name="Nagasaki H."/>
            <person name="Nakagami H."/>
            <person name="Naramoto S."/>
            <person name="Nishitani K."/>
            <person name="Ohtani M."/>
            <person name="Okamoto T."/>
            <person name="Okumura M."/>
            <person name="Phillips J."/>
            <person name="Pollak B."/>
            <person name="Reinders A."/>
            <person name="Rovekamp M."/>
            <person name="Sano R."/>
            <person name="Sawa S."/>
            <person name="Schmid M.W."/>
            <person name="Shirakawa M."/>
            <person name="Solano R."/>
            <person name="Spunde A."/>
            <person name="Suetsugu N."/>
            <person name="Sugano S."/>
            <person name="Sugiyama A."/>
            <person name="Sun R."/>
            <person name="Suzuki Y."/>
            <person name="Takenaka M."/>
            <person name="Takezawa D."/>
            <person name="Tomogane H."/>
            <person name="Tsuzuki M."/>
            <person name="Ueda T."/>
            <person name="Umeda M."/>
            <person name="Ward J.M."/>
            <person name="Watanabe Y."/>
            <person name="Yazaki K."/>
            <person name="Yokoyama R."/>
            <person name="Yoshitake Y."/>
            <person name="Yotsui I."/>
            <person name="Zachgo S."/>
            <person name="Schmutz J."/>
        </authorList>
    </citation>
    <scope>NUCLEOTIDE SEQUENCE [LARGE SCALE GENOMIC DNA]</scope>
    <source>
        <strain evidence="3">Tak-1</strain>
    </source>
</reference>
<gene>
    <name evidence="2" type="ORF">MARPO_0039s0110</name>
</gene>
<feature type="region of interest" description="Disordered" evidence="1">
    <location>
        <begin position="50"/>
        <end position="83"/>
    </location>
</feature>
<feature type="compositionally biased region" description="Polar residues" evidence="1">
    <location>
        <begin position="97"/>
        <end position="111"/>
    </location>
</feature>
<dbReference type="AlphaFoldDB" id="A0A2R6X3E4"/>
<dbReference type="Proteomes" id="UP000244005">
    <property type="component" value="Unassembled WGS sequence"/>
</dbReference>
<feature type="compositionally biased region" description="Low complexity" evidence="1">
    <location>
        <begin position="73"/>
        <end position="83"/>
    </location>
</feature>
<evidence type="ECO:0000313" key="2">
    <source>
        <dbReference type="EMBL" id="PTQ40623.1"/>
    </source>
</evidence>
<organism evidence="2 3">
    <name type="scientific">Marchantia polymorpha</name>
    <name type="common">Common liverwort</name>
    <name type="synonym">Marchantia aquatica</name>
    <dbReference type="NCBI Taxonomy" id="3197"/>
    <lineage>
        <taxon>Eukaryota</taxon>
        <taxon>Viridiplantae</taxon>
        <taxon>Streptophyta</taxon>
        <taxon>Embryophyta</taxon>
        <taxon>Marchantiophyta</taxon>
        <taxon>Marchantiopsida</taxon>
        <taxon>Marchantiidae</taxon>
        <taxon>Marchantiales</taxon>
        <taxon>Marchantiaceae</taxon>
        <taxon>Marchantia</taxon>
    </lineage>
</organism>
<evidence type="ECO:0000256" key="1">
    <source>
        <dbReference type="SAM" id="MobiDB-lite"/>
    </source>
</evidence>
<accession>A0A2R6X3E4</accession>
<evidence type="ECO:0000313" key="3">
    <source>
        <dbReference type="Proteomes" id="UP000244005"/>
    </source>
</evidence>
<dbReference type="EMBL" id="KZ772711">
    <property type="protein sequence ID" value="PTQ40623.1"/>
    <property type="molecule type" value="Genomic_DNA"/>
</dbReference>
<proteinExistence type="predicted"/>
<name>A0A2R6X3E4_MARPO</name>
<keyword evidence="3" id="KW-1185">Reference proteome</keyword>
<dbReference type="Gramene" id="Mp3g16850.1">
    <property type="protein sequence ID" value="Mp3g16850.1.cds"/>
    <property type="gene ID" value="Mp3g16850"/>
</dbReference>
<dbReference type="OrthoDB" id="10317429at2759"/>